<keyword evidence="2" id="KW-1185">Reference proteome</keyword>
<dbReference type="InParanoid" id="A0A061G9X0"/>
<dbReference type="EMBL" id="CM001884">
    <property type="protein sequence ID" value="EOY26381.1"/>
    <property type="molecule type" value="Genomic_DNA"/>
</dbReference>
<dbReference type="Proteomes" id="UP000026915">
    <property type="component" value="Chromosome 6"/>
</dbReference>
<dbReference type="HOGENOM" id="CLU_2563036_0_0_1"/>
<protein>
    <submittedName>
        <fullName evidence="1">Uncharacterized protein</fullName>
    </submittedName>
</protein>
<organism evidence="1 2">
    <name type="scientific">Theobroma cacao</name>
    <name type="common">Cacao</name>
    <name type="synonym">Cocoa</name>
    <dbReference type="NCBI Taxonomy" id="3641"/>
    <lineage>
        <taxon>Eukaryota</taxon>
        <taxon>Viridiplantae</taxon>
        <taxon>Streptophyta</taxon>
        <taxon>Embryophyta</taxon>
        <taxon>Tracheophyta</taxon>
        <taxon>Spermatophyta</taxon>
        <taxon>Magnoliopsida</taxon>
        <taxon>eudicotyledons</taxon>
        <taxon>Gunneridae</taxon>
        <taxon>Pentapetalae</taxon>
        <taxon>rosids</taxon>
        <taxon>malvids</taxon>
        <taxon>Malvales</taxon>
        <taxon>Malvaceae</taxon>
        <taxon>Byttnerioideae</taxon>
        <taxon>Theobroma</taxon>
    </lineage>
</organism>
<reference evidence="1 2" key="1">
    <citation type="journal article" date="2013" name="Genome Biol.">
        <title>The genome sequence of the most widely cultivated cacao type and its use to identify candidate genes regulating pod color.</title>
        <authorList>
            <person name="Motamayor J.C."/>
            <person name="Mockaitis K."/>
            <person name="Schmutz J."/>
            <person name="Haiminen N."/>
            <person name="Iii D.L."/>
            <person name="Cornejo O."/>
            <person name="Findley S.D."/>
            <person name="Zheng P."/>
            <person name="Utro F."/>
            <person name="Royaert S."/>
            <person name="Saski C."/>
            <person name="Jenkins J."/>
            <person name="Podicheti R."/>
            <person name="Zhao M."/>
            <person name="Scheffler B.E."/>
            <person name="Stack J.C."/>
            <person name="Feltus F.A."/>
            <person name="Mustiga G.M."/>
            <person name="Amores F."/>
            <person name="Phillips W."/>
            <person name="Marelli J.P."/>
            <person name="May G.D."/>
            <person name="Shapiro H."/>
            <person name="Ma J."/>
            <person name="Bustamante C.D."/>
            <person name="Schnell R.J."/>
            <person name="Main D."/>
            <person name="Gilbert D."/>
            <person name="Parida L."/>
            <person name="Kuhn D.N."/>
        </authorList>
    </citation>
    <scope>NUCLEOTIDE SEQUENCE [LARGE SCALE GENOMIC DNA]</scope>
    <source>
        <strain evidence="2">cv. Matina 1-6</strain>
    </source>
</reference>
<dbReference type="AlphaFoldDB" id="A0A061G9X0"/>
<evidence type="ECO:0000313" key="2">
    <source>
        <dbReference type="Proteomes" id="UP000026915"/>
    </source>
</evidence>
<proteinExistence type="predicted"/>
<gene>
    <name evidence="1" type="ORF">TCM_027904</name>
</gene>
<evidence type="ECO:0000313" key="1">
    <source>
        <dbReference type="EMBL" id="EOY26381.1"/>
    </source>
</evidence>
<dbReference type="Gramene" id="EOY26381">
    <property type="protein sequence ID" value="EOY26381"/>
    <property type="gene ID" value="TCM_027904"/>
</dbReference>
<sequence length="82" mass="8945">MPTHFCSTSPMPTPLVWSLPRANPHLFHLTHVVEPLPCQAVPCGASLLLTLSCVDPLLCRVTSASLVPIQPPLPRSFQFETT</sequence>
<accession>A0A061G9X0</accession>
<name>A0A061G9X0_THECC</name>